<evidence type="ECO:0000256" key="2">
    <source>
        <dbReference type="SAM" id="Phobius"/>
    </source>
</evidence>
<feature type="transmembrane region" description="Helical" evidence="2">
    <location>
        <begin position="228"/>
        <end position="246"/>
    </location>
</feature>
<feature type="compositionally biased region" description="Low complexity" evidence="1">
    <location>
        <begin position="198"/>
        <end position="213"/>
    </location>
</feature>
<name>A0ABP6WL88_9ACTN</name>
<dbReference type="EMBL" id="BAABDQ010000006">
    <property type="protein sequence ID" value="GAA3552532.1"/>
    <property type="molecule type" value="Genomic_DNA"/>
</dbReference>
<accession>A0ABP6WL88</accession>
<feature type="compositionally biased region" description="Acidic residues" evidence="1">
    <location>
        <begin position="186"/>
        <end position="197"/>
    </location>
</feature>
<keyword evidence="2" id="KW-0812">Transmembrane</keyword>
<reference evidence="5" key="1">
    <citation type="journal article" date="2019" name="Int. J. Syst. Evol. Microbiol.">
        <title>The Global Catalogue of Microorganisms (GCM) 10K type strain sequencing project: providing services to taxonomists for standard genome sequencing and annotation.</title>
        <authorList>
            <consortium name="The Broad Institute Genomics Platform"/>
            <consortium name="The Broad Institute Genome Sequencing Center for Infectious Disease"/>
            <person name="Wu L."/>
            <person name="Ma J."/>
        </authorList>
    </citation>
    <scope>NUCLEOTIDE SEQUENCE [LARGE SCALE GENOMIC DNA]</scope>
    <source>
        <strain evidence="5">JCM 17326</strain>
    </source>
</reference>
<protein>
    <recommendedName>
        <fullName evidence="6">LPXTG cell wall anchor domain-containing protein</fullName>
    </recommendedName>
</protein>
<comment type="caution">
    <text evidence="4">The sequence shown here is derived from an EMBL/GenBank/DDBJ whole genome shotgun (WGS) entry which is preliminary data.</text>
</comment>
<feature type="compositionally biased region" description="Gly residues" evidence="1">
    <location>
        <begin position="214"/>
        <end position="223"/>
    </location>
</feature>
<feature type="signal peptide" evidence="3">
    <location>
        <begin position="1"/>
        <end position="22"/>
    </location>
</feature>
<proteinExistence type="predicted"/>
<feature type="region of interest" description="Disordered" evidence="1">
    <location>
        <begin position="168"/>
        <end position="225"/>
    </location>
</feature>
<gene>
    <name evidence="4" type="ORF">GCM10022419_036100</name>
</gene>
<keyword evidence="3" id="KW-0732">Signal</keyword>
<feature type="chain" id="PRO_5045276728" description="LPXTG cell wall anchor domain-containing protein" evidence="3">
    <location>
        <begin position="23"/>
        <end position="255"/>
    </location>
</feature>
<organism evidence="4 5">
    <name type="scientific">Nonomuraea rosea</name>
    <dbReference type="NCBI Taxonomy" id="638574"/>
    <lineage>
        <taxon>Bacteria</taxon>
        <taxon>Bacillati</taxon>
        <taxon>Actinomycetota</taxon>
        <taxon>Actinomycetes</taxon>
        <taxon>Streptosporangiales</taxon>
        <taxon>Streptosporangiaceae</taxon>
        <taxon>Nonomuraea</taxon>
    </lineage>
</organism>
<evidence type="ECO:0000313" key="4">
    <source>
        <dbReference type="EMBL" id="GAA3552532.1"/>
    </source>
</evidence>
<dbReference type="Proteomes" id="UP001500630">
    <property type="component" value="Unassembled WGS sequence"/>
</dbReference>
<evidence type="ECO:0000313" key="5">
    <source>
        <dbReference type="Proteomes" id="UP001500630"/>
    </source>
</evidence>
<keyword evidence="2" id="KW-1133">Transmembrane helix</keyword>
<evidence type="ECO:0000256" key="3">
    <source>
        <dbReference type="SAM" id="SignalP"/>
    </source>
</evidence>
<evidence type="ECO:0000256" key="1">
    <source>
        <dbReference type="SAM" id="MobiDB-lite"/>
    </source>
</evidence>
<keyword evidence="5" id="KW-1185">Reference proteome</keyword>
<evidence type="ECO:0008006" key="6">
    <source>
        <dbReference type="Google" id="ProtNLM"/>
    </source>
</evidence>
<keyword evidence="2" id="KW-0472">Membrane</keyword>
<sequence>MRVELAVSAAVLILSYAPAAHGAAADLVEYVCTTKATGETQDVKVNVELTVPTDAEVGVEMSIGWRGTYVPGSELRAPDTGLAGEIKLYAYAGISSYPKLTSATGVAPLTEITAGEPIELPQTIVELKTTAKDAGSGTVHAASFNIGTTPQNRLIECEVPDKTSLMEYPLKVPGTGQSASPTPDTSETDDTETEDPESTPAPSATTTRTPSGGVQTGGGGEAGPDGRLLVGAGSVLFLASLTGLFLRRRKRVRPL</sequence>